<evidence type="ECO:0000256" key="1">
    <source>
        <dbReference type="SAM" id="SignalP"/>
    </source>
</evidence>
<evidence type="ECO:0008006" key="4">
    <source>
        <dbReference type="Google" id="ProtNLM"/>
    </source>
</evidence>
<gene>
    <name evidence="2" type="ORF">RM545_13340</name>
</gene>
<sequence length="105" mass="12276">MKFFQNIFLVLSTVLILLPSAVSFAHIFSGHGHQLCDDYAETHYHAKSVDCELYKFHKNPGLQLEFLAFEPVEVKVQQKVIFNYYQFLSDYQKLPFELRGPPQHV</sequence>
<reference evidence="2 3" key="1">
    <citation type="submission" date="2023-09" db="EMBL/GenBank/DDBJ databases">
        <authorList>
            <person name="Rey-Velasco X."/>
        </authorList>
    </citation>
    <scope>NUCLEOTIDE SEQUENCE [LARGE SCALE GENOMIC DNA]</scope>
    <source>
        <strain evidence="2 3">F260</strain>
    </source>
</reference>
<accession>A0ABU3CMV8</accession>
<dbReference type="RefSeq" id="WP_311495782.1">
    <property type="nucleotide sequence ID" value="NZ_JAVRHO010000020.1"/>
</dbReference>
<evidence type="ECO:0000313" key="2">
    <source>
        <dbReference type="EMBL" id="MDT0647679.1"/>
    </source>
</evidence>
<keyword evidence="3" id="KW-1185">Reference proteome</keyword>
<feature type="signal peptide" evidence="1">
    <location>
        <begin position="1"/>
        <end position="25"/>
    </location>
</feature>
<protein>
    <recommendedName>
        <fullName evidence="4">Secreted protein</fullName>
    </recommendedName>
</protein>
<organism evidence="2 3">
    <name type="scientific">Autumnicola lenta</name>
    <dbReference type="NCBI Taxonomy" id="3075593"/>
    <lineage>
        <taxon>Bacteria</taxon>
        <taxon>Pseudomonadati</taxon>
        <taxon>Bacteroidota</taxon>
        <taxon>Flavobacteriia</taxon>
        <taxon>Flavobacteriales</taxon>
        <taxon>Flavobacteriaceae</taxon>
        <taxon>Autumnicola</taxon>
    </lineage>
</organism>
<comment type="caution">
    <text evidence="2">The sequence shown here is derived from an EMBL/GenBank/DDBJ whole genome shotgun (WGS) entry which is preliminary data.</text>
</comment>
<feature type="chain" id="PRO_5046550665" description="Secreted protein" evidence="1">
    <location>
        <begin position="26"/>
        <end position="105"/>
    </location>
</feature>
<proteinExistence type="predicted"/>
<dbReference type="EMBL" id="JAVRHO010000020">
    <property type="protein sequence ID" value="MDT0647679.1"/>
    <property type="molecule type" value="Genomic_DNA"/>
</dbReference>
<evidence type="ECO:0000313" key="3">
    <source>
        <dbReference type="Proteomes" id="UP001245285"/>
    </source>
</evidence>
<keyword evidence="1" id="KW-0732">Signal</keyword>
<dbReference type="Proteomes" id="UP001245285">
    <property type="component" value="Unassembled WGS sequence"/>
</dbReference>
<name>A0ABU3CMV8_9FLAO</name>